<evidence type="ECO:0000313" key="9">
    <source>
        <dbReference type="Proteomes" id="UP001595767"/>
    </source>
</evidence>
<keyword evidence="4" id="KW-0238">DNA-binding</keyword>
<dbReference type="InterPro" id="IPR013324">
    <property type="entry name" value="RNA_pol_sigma_r3/r4-like"/>
</dbReference>
<keyword evidence="3" id="KW-0731">Sigma factor</keyword>
<evidence type="ECO:0000259" key="7">
    <source>
        <dbReference type="Pfam" id="PF08281"/>
    </source>
</evidence>
<comment type="caution">
    <text evidence="8">The sequence shown here is derived from an EMBL/GenBank/DDBJ whole genome shotgun (WGS) entry which is preliminary data.</text>
</comment>
<dbReference type="EMBL" id="JBHSBA010000016">
    <property type="protein sequence ID" value="MFC4128908.1"/>
    <property type="molecule type" value="Genomic_DNA"/>
</dbReference>
<comment type="similarity">
    <text evidence="1">Belongs to the sigma-70 factor family. ECF subfamily.</text>
</comment>
<dbReference type="InterPro" id="IPR013249">
    <property type="entry name" value="RNA_pol_sigma70_r4_t2"/>
</dbReference>
<gene>
    <name evidence="8" type="ORF">ACFOW8_28650</name>
</gene>
<keyword evidence="5" id="KW-0804">Transcription</keyword>
<accession>A0ABV8LE17</accession>
<name>A0ABV8LE17_9NOCA</name>
<dbReference type="Gene3D" id="1.10.10.60">
    <property type="entry name" value="Homeodomain-like"/>
    <property type="match status" value="1"/>
</dbReference>
<evidence type="ECO:0000256" key="2">
    <source>
        <dbReference type="ARBA" id="ARBA00023015"/>
    </source>
</evidence>
<evidence type="ECO:0000256" key="5">
    <source>
        <dbReference type="ARBA" id="ARBA00023163"/>
    </source>
</evidence>
<dbReference type="Pfam" id="PF08281">
    <property type="entry name" value="Sigma70_r4_2"/>
    <property type="match status" value="1"/>
</dbReference>
<keyword evidence="9" id="KW-1185">Reference proteome</keyword>
<evidence type="ECO:0000256" key="6">
    <source>
        <dbReference type="SAM" id="MobiDB-lite"/>
    </source>
</evidence>
<keyword evidence="2" id="KW-0805">Transcription regulation</keyword>
<evidence type="ECO:0000256" key="3">
    <source>
        <dbReference type="ARBA" id="ARBA00023082"/>
    </source>
</evidence>
<dbReference type="RefSeq" id="WP_378554788.1">
    <property type="nucleotide sequence ID" value="NZ_JBHSBA010000016.1"/>
</dbReference>
<dbReference type="Proteomes" id="UP001595767">
    <property type="component" value="Unassembled WGS sequence"/>
</dbReference>
<evidence type="ECO:0000256" key="1">
    <source>
        <dbReference type="ARBA" id="ARBA00010641"/>
    </source>
</evidence>
<feature type="compositionally biased region" description="Acidic residues" evidence="6">
    <location>
        <begin position="153"/>
        <end position="169"/>
    </location>
</feature>
<proteinExistence type="inferred from homology"/>
<protein>
    <submittedName>
        <fullName evidence="8">Sigma factor-like helix-turn-helix DNA-binding protein</fullName>
    </submittedName>
</protein>
<evidence type="ECO:0000313" key="8">
    <source>
        <dbReference type="EMBL" id="MFC4128908.1"/>
    </source>
</evidence>
<sequence>MARKKTIPVETLVETQRKRNRALELRMEGKSQAEIAEELGVSSSSVSRYISQAVKEITRENAEEYLTIELGRLDFLWDLVHPDLKAKDKGYEWKIDRALAIMDQRAKLTGSYKAAELRVIADAKGNVSGEAESMVGQLVDVLHALHAAHEAEQDPDSGEDDQAGEGEDA</sequence>
<dbReference type="SUPFAM" id="SSF88659">
    <property type="entry name" value="Sigma3 and sigma4 domains of RNA polymerase sigma factors"/>
    <property type="match status" value="1"/>
</dbReference>
<reference evidence="9" key="1">
    <citation type="journal article" date="2019" name="Int. J. Syst. Evol. Microbiol.">
        <title>The Global Catalogue of Microorganisms (GCM) 10K type strain sequencing project: providing services to taxonomists for standard genome sequencing and annotation.</title>
        <authorList>
            <consortium name="The Broad Institute Genomics Platform"/>
            <consortium name="The Broad Institute Genome Sequencing Center for Infectious Disease"/>
            <person name="Wu L."/>
            <person name="Ma J."/>
        </authorList>
    </citation>
    <scope>NUCLEOTIDE SEQUENCE [LARGE SCALE GENOMIC DNA]</scope>
    <source>
        <strain evidence="9">CGMCC 4.7204</strain>
    </source>
</reference>
<evidence type="ECO:0000256" key="4">
    <source>
        <dbReference type="ARBA" id="ARBA00023125"/>
    </source>
</evidence>
<feature type="domain" description="RNA polymerase sigma factor 70 region 4 type 2" evidence="7">
    <location>
        <begin position="18"/>
        <end position="56"/>
    </location>
</feature>
<feature type="region of interest" description="Disordered" evidence="6">
    <location>
        <begin position="148"/>
        <end position="169"/>
    </location>
</feature>
<organism evidence="8 9">
    <name type="scientific">Nocardia rhizosphaerae</name>
    <dbReference type="NCBI Taxonomy" id="1691571"/>
    <lineage>
        <taxon>Bacteria</taxon>
        <taxon>Bacillati</taxon>
        <taxon>Actinomycetota</taxon>
        <taxon>Actinomycetes</taxon>
        <taxon>Mycobacteriales</taxon>
        <taxon>Nocardiaceae</taxon>
        <taxon>Nocardia</taxon>
    </lineage>
</organism>